<name>A0ABS8WVR7_DATST</name>
<organism evidence="1 2">
    <name type="scientific">Datura stramonium</name>
    <name type="common">Jimsonweed</name>
    <name type="synonym">Common thornapple</name>
    <dbReference type="NCBI Taxonomy" id="4076"/>
    <lineage>
        <taxon>Eukaryota</taxon>
        <taxon>Viridiplantae</taxon>
        <taxon>Streptophyta</taxon>
        <taxon>Embryophyta</taxon>
        <taxon>Tracheophyta</taxon>
        <taxon>Spermatophyta</taxon>
        <taxon>Magnoliopsida</taxon>
        <taxon>eudicotyledons</taxon>
        <taxon>Gunneridae</taxon>
        <taxon>Pentapetalae</taxon>
        <taxon>asterids</taxon>
        <taxon>lamiids</taxon>
        <taxon>Solanales</taxon>
        <taxon>Solanaceae</taxon>
        <taxon>Solanoideae</taxon>
        <taxon>Datureae</taxon>
        <taxon>Datura</taxon>
    </lineage>
</organism>
<proteinExistence type="predicted"/>
<keyword evidence="2" id="KW-1185">Reference proteome</keyword>
<comment type="caution">
    <text evidence="1">The sequence shown here is derived from an EMBL/GenBank/DDBJ whole genome shotgun (WGS) entry which is preliminary data.</text>
</comment>
<feature type="non-terminal residue" evidence="1">
    <location>
        <position position="89"/>
    </location>
</feature>
<sequence>MEQSKKAHPQVVTVVLIMEDNEEDRLHLHNLIFSLADKARIVITRFCLTIIHIKVLIDLIISRLDSNGQARLYSLTRRETDEASDAIVT</sequence>
<accession>A0ABS8WVR7</accession>
<dbReference type="Proteomes" id="UP000823775">
    <property type="component" value="Unassembled WGS sequence"/>
</dbReference>
<reference evidence="1 2" key="1">
    <citation type="journal article" date="2021" name="BMC Genomics">
        <title>Datura genome reveals duplications of psychoactive alkaloid biosynthetic genes and high mutation rate following tissue culture.</title>
        <authorList>
            <person name="Rajewski A."/>
            <person name="Carter-House D."/>
            <person name="Stajich J."/>
            <person name="Litt A."/>
        </authorList>
    </citation>
    <scope>NUCLEOTIDE SEQUENCE [LARGE SCALE GENOMIC DNA]</scope>
    <source>
        <strain evidence="1">AR-01</strain>
    </source>
</reference>
<gene>
    <name evidence="1" type="ORF">HAX54_004158</name>
</gene>
<evidence type="ECO:0000313" key="2">
    <source>
        <dbReference type="Proteomes" id="UP000823775"/>
    </source>
</evidence>
<protein>
    <submittedName>
        <fullName evidence="1">Uncharacterized protein</fullName>
    </submittedName>
</protein>
<dbReference type="EMBL" id="JACEIK010011892">
    <property type="protein sequence ID" value="MCE3215951.1"/>
    <property type="molecule type" value="Genomic_DNA"/>
</dbReference>
<evidence type="ECO:0000313" key="1">
    <source>
        <dbReference type="EMBL" id="MCE3215951.1"/>
    </source>
</evidence>